<accession>A0A336N1Z6</accession>
<dbReference type="PANTHER" id="PTHR20872:SF1">
    <property type="entry name" value="F-BOX DOMAIN-CONTAINING PROTEIN"/>
    <property type="match status" value="1"/>
</dbReference>
<reference evidence="1" key="1">
    <citation type="submission" date="2018-07" db="EMBL/GenBank/DDBJ databases">
        <authorList>
            <person name="Quirk P.G."/>
            <person name="Krulwich T.A."/>
        </authorList>
    </citation>
    <scope>NUCLEOTIDE SEQUENCE</scope>
</reference>
<dbReference type="PANTHER" id="PTHR20872">
    <property type="match status" value="1"/>
</dbReference>
<proteinExistence type="predicted"/>
<dbReference type="InterPro" id="IPR032675">
    <property type="entry name" value="LRR_dom_sf"/>
</dbReference>
<name>A0A336N1Z6_CULSO</name>
<dbReference type="VEuPathDB" id="VectorBase:CSON012035"/>
<protein>
    <submittedName>
        <fullName evidence="1">CSON012035 protein</fullName>
    </submittedName>
</protein>
<sequence length="138" mass="16169">MIDSYSQTLQIYGFKNILSAEKPETFNERIDSLVVLICRTCPHLRHLMINDSMSTSTVLLSAHTASNLERLYIRKSKILVKCDWPKNPDWDNEFYSWLKSSSKKIASTEKEISQILGYNFQFLDDHNFDLFDLDVKRL</sequence>
<dbReference type="EMBL" id="UFQT01005503">
    <property type="protein sequence ID" value="SSX36015.1"/>
    <property type="molecule type" value="Genomic_DNA"/>
</dbReference>
<dbReference type="Gene3D" id="3.80.10.10">
    <property type="entry name" value="Ribonuclease Inhibitor"/>
    <property type="match status" value="1"/>
</dbReference>
<organism evidence="1">
    <name type="scientific">Culicoides sonorensis</name>
    <name type="common">Biting midge</name>
    <dbReference type="NCBI Taxonomy" id="179676"/>
    <lineage>
        <taxon>Eukaryota</taxon>
        <taxon>Metazoa</taxon>
        <taxon>Ecdysozoa</taxon>
        <taxon>Arthropoda</taxon>
        <taxon>Hexapoda</taxon>
        <taxon>Insecta</taxon>
        <taxon>Pterygota</taxon>
        <taxon>Neoptera</taxon>
        <taxon>Endopterygota</taxon>
        <taxon>Diptera</taxon>
        <taxon>Nematocera</taxon>
        <taxon>Chironomoidea</taxon>
        <taxon>Ceratopogonidae</taxon>
        <taxon>Ceratopogoninae</taxon>
        <taxon>Culicoides</taxon>
        <taxon>Monoculicoides</taxon>
    </lineage>
</organism>
<gene>
    <name evidence="1" type="primary">CSON012035</name>
</gene>
<evidence type="ECO:0000313" key="1">
    <source>
        <dbReference type="EMBL" id="SSX36015.1"/>
    </source>
</evidence>
<dbReference type="AlphaFoldDB" id="A0A336N1Z6"/>